<keyword evidence="1" id="KW-0472">Membrane</keyword>
<keyword evidence="3" id="KW-1185">Reference proteome</keyword>
<dbReference type="EMBL" id="RQVQ01000008">
    <property type="protein sequence ID" value="RRJ91935.1"/>
    <property type="molecule type" value="Genomic_DNA"/>
</dbReference>
<evidence type="ECO:0000256" key="1">
    <source>
        <dbReference type="SAM" id="Phobius"/>
    </source>
</evidence>
<keyword evidence="1" id="KW-0812">Transmembrane</keyword>
<feature type="transmembrane region" description="Helical" evidence="1">
    <location>
        <begin position="12"/>
        <end position="33"/>
    </location>
</feature>
<evidence type="ECO:0000313" key="3">
    <source>
        <dbReference type="Proteomes" id="UP000275719"/>
    </source>
</evidence>
<dbReference type="AlphaFoldDB" id="A0A3P3W9W2"/>
<proteinExistence type="predicted"/>
<dbReference type="Proteomes" id="UP000275719">
    <property type="component" value="Unassembled WGS sequence"/>
</dbReference>
<name>A0A3P3W9W2_9FLAO</name>
<evidence type="ECO:0000313" key="2">
    <source>
        <dbReference type="EMBL" id="RRJ91935.1"/>
    </source>
</evidence>
<gene>
    <name evidence="2" type="ORF">EG240_05080</name>
</gene>
<dbReference type="RefSeq" id="WP_125018101.1">
    <property type="nucleotide sequence ID" value="NZ_RQVQ01000008.1"/>
</dbReference>
<organism evidence="2 3">
    <name type="scientific">Paenimyroides tangerinum</name>
    <dbReference type="NCBI Taxonomy" id="2488728"/>
    <lineage>
        <taxon>Bacteria</taxon>
        <taxon>Pseudomonadati</taxon>
        <taxon>Bacteroidota</taxon>
        <taxon>Flavobacteriia</taxon>
        <taxon>Flavobacteriales</taxon>
        <taxon>Flavobacteriaceae</taxon>
        <taxon>Paenimyroides</taxon>
    </lineage>
</organism>
<accession>A0A3P3W9W2</accession>
<keyword evidence="1" id="KW-1133">Transmembrane helix</keyword>
<feature type="transmembrane region" description="Helical" evidence="1">
    <location>
        <begin position="39"/>
        <end position="57"/>
    </location>
</feature>
<comment type="caution">
    <text evidence="2">The sequence shown here is derived from an EMBL/GenBank/DDBJ whole genome shotgun (WGS) entry which is preliminary data.</text>
</comment>
<reference evidence="2 3" key="1">
    <citation type="submission" date="2018-11" db="EMBL/GenBank/DDBJ databases">
        <title>Flavobacterium sp. nov., YIM 102701-2 draft genome.</title>
        <authorList>
            <person name="Li G."/>
            <person name="Jiang Y."/>
        </authorList>
    </citation>
    <scope>NUCLEOTIDE SEQUENCE [LARGE SCALE GENOMIC DNA]</scope>
    <source>
        <strain evidence="2 3">YIM 102701-2</strain>
    </source>
</reference>
<sequence>MEKETIKCNIAKLIKHILITISLICLVITLLYFEILERKQYRMIWIGGIAFALYLLFKDLELLWNYKKPVIEIDSEGYIDYDSIYGKVYWNNIESIVAVDVYPFFILYKEPKVIVYLKNKRSTISHLKNKKLIEKALENNSININTTKIDISATDLRDKLLKYKKLYS</sequence>
<protein>
    <submittedName>
        <fullName evidence="2">Uncharacterized protein</fullName>
    </submittedName>
</protein>